<dbReference type="OrthoDB" id="6765072at2759"/>
<reference evidence="12" key="1">
    <citation type="submission" date="2025-08" db="UniProtKB">
        <authorList>
            <consortium name="RefSeq"/>
        </authorList>
    </citation>
    <scope>IDENTIFICATION</scope>
    <source>
        <tissue evidence="12">Whole organism</tissue>
    </source>
</reference>
<gene>
    <name evidence="12" type="primary">LOC127750727</name>
</gene>
<evidence type="ECO:0000256" key="3">
    <source>
        <dbReference type="ARBA" id="ARBA00022606"/>
    </source>
</evidence>
<feature type="transmembrane region" description="Helical" evidence="10">
    <location>
        <begin position="194"/>
        <end position="213"/>
    </location>
</feature>
<feature type="transmembrane region" description="Helical" evidence="10">
    <location>
        <begin position="316"/>
        <end position="336"/>
    </location>
</feature>
<keyword evidence="7 10" id="KW-0472">Membrane</keyword>
<keyword evidence="3 10" id="KW-0716">Sensory transduction</keyword>
<protein>
    <recommendedName>
        <fullName evidence="10">Odorant receptor</fullName>
    </recommendedName>
</protein>
<dbReference type="GO" id="GO:0007165">
    <property type="term" value="P:signal transduction"/>
    <property type="evidence" value="ECO:0007669"/>
    <property type="project" value="UniProtKB-KW"/>
</dbReference>
<dbReference type="PANTHER" id="PTHR21137">
    <property type="entry name" value="ODORANT RECEPTOR"/>
    <property type="match status" value="1"/>
</dbReference>
<dbReference type="AlphaFoldDB" id="A0A9C6X4P5"/>
<keyword evidence="2" id="KW-1003">Cell membrane</keyword>
<evidence type="ECO:0000256" key="7">
    <source>
        <dbReference type="ARBA" id="ARBA00023136"/>
    </source>
</evidence>
<keyword evidence="6 10" id="KW-1133">Transmembrane helix</keyword>
<name>A0A9C6X4P5_FRAOC</name>
<keyword evidence="5 10" id="KW-0552">Olfaction</keyword>
<dbReference type="KEGG" id="foc:127750727"/>
<evidence type="ECO:0000256" key="5">
    <source>
        <dbReference type="ARBA" id="ARBA00022725"/>
    </source>
</evidence>
<evidence type="ECO:0000256" key="1">
    <source>
        <dbReference type="ARBA" id="ARBA00004651"/>
    </source>
</evidence>
<comment type="similarity">
    <text evidence="10">Belongs to the insect chemoreceptor superfamily. Heteromeric odorant receptor channel (TC 1.A.69) family.</text>
</comment>
<evidence type="ECO:0000256" key="8">
    <source>
        <dbReference type="ARBA" id="ARBA00023170"/>
    </source>
</evidence>
<feature type="transmembrane region" description="Helical" evidence="10">
    <location>
        <begin position="281"/>
        <end position="304"/>
    </location>
</feature>
<evidence type="ECO:0000256" key="2">
    <source>
        <dbReference type="ARBA" id="ARBA00022475"/>
    </source>
</evidence>
<evidence type="ECO:0000256" key="6">
    <source>
        <dbReference type="ARBA" id="ARBA00022989"/>
    </source>
</evidence>
<evidence type="ECO:0000256" key="9">
    <source>
        <dbReference type="ARBA" id="ARBA00023224"/>
    </source>
</evidence>
<evidence type="ECO:0000256" key="4">
    <source>
        <dbReference type="ARBA" id="ARBA00022692"/>
    </source>
</evidence>
<dbReference type="GeneID" id="127750727"/>
<dbReference type="PANTHER" id="PTHR21137:SF35">
    <property type="entry name" value="ODORANT RECEPTOR 19A-RELATED"/>
    <property type="match status" value="1"/>
</dbReference>
<dbReference type="Proteomes" id="UP000504606">
    <property type="component" value="Unplaced"/>
</dbReference>
<dbReference type="Pfam" id="PF02949">
    <property type="entry name" value="7tm_6"/>
    <property type="match status" value="1"/>
</dbReference>
<keyword evidence="9 10" id="KW-0807">Transducer</keyword>
<keyword evidence="11" id="KW-1185">Reference proteome</keyword>
<comment type="subcellular location">
    <subcellularLocation>
        <location evidence="1 10">Cell membrane</location>
        <topology evidence="1 10">Multi-pass membrane protein</topology>
    </subcellularLocation>
</comment>
<sequence length="434" mass="48731">MAGVGGTASVDVLYDTLASATSAPESRAHTAALDVVVHYLRMICAWPEGRGPLARFLGEYFLPLSFAASGVPQLVYFGLGEHDNNVELFGLLADALGSIISCFKMLHLQKHAVTIMAVREILADFTPMERSLASQALPLNERCERQSATMLRRCIRTYSVLSVIGSFSMILAVIRNDPWYFVKAPRYMMETRPLFTFMVAISTIELYVAPVAVGVFDGLLIMLSLHLVCKCDVLVLMLRKTVRRDADEIGLQDAAEQWECLRLCAVYHQHIIRLHRASESFFCTIALCQMFYTFFGLGTPLFRMLDKTQEVDPQDIAYSAAYVMCPFLQLFTYCYSGDIVAKASTRLSLATYGSFHPSLSGKDTKLGRIQHMIVLRAQRPLFLTAGRFTNLTLKLFQDVSDKAFRMRRGARGRSLIVVHRIYGIFWEYDGLAIS</sequence>
<dbReference type="GO" id="GO:0004984">
    <property type="term" value="F:olfactory receptor activity"/>
    <property type="evidence" value="ECO:0007669"/>
    <property type="project" value="InterPro"/>
</dbReference>
<feature type="transmembrane region" description="Helical" evidence="10">
    <location>
        <begin position="155"/>
        <end position="174"/>
    </location>
</feature>
<evidence type="ECO:0000313" key="11">
    <source>
        <dbReference type="Proteomes" id="UP000504606"/>
    </source>
</evidence>
<dbReference type="GO" id="GO:0005549">
    <property type="term" value="F:odorant binding"/>
    <property type="evidence" value="ECO:0007669"/>
    <property type="project" value="InterPro"/>
</dbReference>
<keyword evidence="8 10" id="KW-0675">Receptor</keyword>
<accession>A0A9C6X4P5</accession>
<evidence type="ECO:0000256" key="10">
    <source>
        <dbReference type="RuleBase" id="RU351113"/>
    </source>
</evidence>
<proteinExistence type="inferred from homology"/>
<comment type="caution">
    <text evidence="10">Lacks conserved residue(s) required for the propagation of feature annotation.</text>
</comment>
<dbReference type="RefSeq" id="XP_052129052.1">
    <property type="nucleotide sequence ID" value="XM_052273092.1"/>
</dbReference>
<evidence type="ECO:0000313" key="12">
    <source>
        <dbReference type="RefSeq" id="XP_052129052.1"/>
    </source>
</evidence>
<dbReference type="GO" id="GO:0005886">
    <property type="term" value="C:plasma membrane"/>
    <property type="evidence" value="ECO:0007669"/>
    <property type="project" value="UniProtKB-SubCell"/>
</dbReference>
<keyword evidence="4 10" id="KW-0812">Transmembrane</keyword>
<dbReference type="InterPro" id="IPR004117">
    <property type="entry name" value="7tm6_olfct_rcpt"/>
</dbReference>
<organism evidence="11 12">
    <name type="scientific">Frankliniella occidentalis</name>
    <name type="common">Western flower thrips</name>
    <name type="synonym">Euthrips occidentalis</name>
    <dbReference type="NCBI Taxonomy" id="133901"/>
    <lineage>
        <taxon>Eukaryota</taxon>
        <taxon>Metazoa</taxon>
        <taxon>Ecdysozoa</taxon>
        <taxon>Arthropoda</taxon>
        <taxon>Hexapoda</taxon>
        <taxon>Insecta</taxon>
        <taxon>Pterygota</taxon>
        <taxon>Neoptera</taxon>
        <taxon>Paraneoptera</taxon>
        <taxon>Thysanoptera</taxon>
        <taxon>Terebrantia</taxon>
        <taxon>Thripoidea</taxon>
        <taxon>Thripidae</taxon>
        <taxon>Frankliniella</taxon>
    </lineage>
</organism>